<dbReference type="EMBL" id="SRXV01000001">
    <property type="protein sequence ID" value="TGY94540.1"/>
    <property type="molecule type" value="Genomic_DNA"/>
</dbReference>
<dbReference type="InterPro" id="IPR014710">
    <property type="entry name" value="RmlC-like_jellyroll"/>
</dbReference>
<dbReference type="CDD" id="cd20301">
    <property type="entry name" value="cupin_ChrR"/>
    <property type="match status" value="1"/>
</dbReference>
<dbReference type="Pfam" id="PF12973">
    <property type="entry name" value="Cupin_7"/>
    <property type="match status" value="1"/>
</dbReference>
<dbReference type="InterPro" id="IPR041916">
    <property type="entry name" value="Anti_sigma_zinc_sf"/>
</dbReference>
<evidence type="ECO:0000313" key="2">
    <source>
        <dbReference type="EMBL" id="TGY94540.1"/>
    </source>
</evidence>
<proteinExistence type="predicted"/>
<accession>A0A4S2HEP1</accession>
<dbReference type="OrthoDB" id="2988517at2"/>
<name>A0A4S2HEP1_9PROT</name>
<feature type="domain" description="ChrR-like cupin" evidence="1">
    <location>
        <begin position="101"/>
        <end position="190"/>
    </location>
</feature>
<protein>
    <submittedName>
        <fullName evidence="2">Cupin domain-containing protein</fullName>
    </submittedName>
</protein>
<reference evidence="2 3" key="1">
    <citation type="journal article" date="2013" name="Int. J. Syst. Evol. Microbiol.">
        <title>Marinicauda pacifica gen. nov., sp. nov., a prosthecate alphaproteobacterium of the family Hyphomonadaceae isolated from deep seawater.</title>
        <authorList>
            <person name="Zhang X.Y."/>
            <person name="Li G.W."/>
            <person name="Wang C.S."/>
            <person name="Zhang Y.J."/>
            <person name="Xu X.W."/>
            <person name="Li H."/>
            <person name="Liu A."/>
            <person name="Liu C."/>
            <person name="Xie B.B."/>
            <person name="Qin Q.L."/>
            <person name="Xu Z."/>
            <person name="Chen X.L."/>
            <person name="Zhou B.C."/>
            <person name="Zhang Y.Z."/>
        </authorList>
    </citation>
    <scope>NUCLEOTIDE SEQUENCE [LARGE SCALE GENOMIC DNA]</scope>
    <source>
        <strain evidence="2 3">P-1 km-3</strain>
    </source>
</reference>
<sequence>MTVIDDGVLLDHASGAAPAAISVLALAQAELKPETAARIRLAEAAMAVFFEEDAGAVFDPVVQTGVMARLEAPEPSVGEESSDSSNVPRILVDRLADEGKAFAWKRRAGGRAEIRLQSLSEPGIDAFLLRLDPGRSIPQHGHDDDEYTLVISGSFQDENGVYERGDVCTAGAGRVHRPVVVGDEPCVCFAVNMGRMRFSSPLVAAYDRFLSRYF</sequence>
<evidence type="ECO:0000259" key="1">
    <source>
        <dbReference type="Pfam" id="PF12973"/>
    </source>
</evidence>
<organism evidence="2 3">
    <name type="scientific">Marinicauda pacifica</name>
    <dbReference type="NCBI Taxonomy" id="1133559"/>
    <lineage>
        <taxon>Bacteria</taxon>
        <taxon>Pseudomonadati</taxon>
        <taxon>Pseudomonadota</taxon>
        <taxon>Alphaproteobacteria</taxon>
        <taxon>Maricaulales</taxon>
        <taxon>Maricaulaceae</taxon>
        <taxon>Marinicauda</taxon>
    </lineage>
</organism>
<dbReference type="InterPro" id="IPR011051">
    <property type="entry name" value="RmlC_Cupin_sf"/>
</dbReference>
<dbReference type="RefSeq" id="WP_135943737.1">
    <property type="nucleotide sequence ID" value="NZ_BMEI01000001.1"/>
</dbReference>
<dbReference type="Gene3D" id="1.10.10.1320">
    <property type="entry name" value="Anti-sigma factor, zinc-finger domain"/>
    <property type="match status" value="1"/>
</dbReference>
<dbReference type="InterPro" id="IPR025979">
    <property type="entry name" value="ChrR-like_cupin_dom"/>
</dbReference>
<dbReference type="InterPro" id="IPR012807">
    <property type="entry name" value="Anti-sigma_ChrR"/>
</dbReference>
<dbReference type="Proteomes" id="UP000305451">
    <property type="component" value="Unassembled WGS sequence"/>
</dbReference>
<dbReference type="Gene3D" id="2.60.120.10">
    <property type="entry name" value="Jelly Rolls"/>
    <property type="match status" value="1"/>
</dbReference>
<gene>
    <name evidence="2" type="ORF">E5162_04495</name>
</gene>
<keyword evidence="3" id="KW-1185">Reference proteome</keyword>
<comment type="caution">
    <text evidence="2">The sequence shown here is derived from an EMBL/GenBank/DDBJ whole genome shotgun (WGS) entry which is preliminary data.</text>
</comment>
<dbReference type="AlphaFoldDB" id="A0A4S2HEP1"/>
<dbReference type="SUPFAM" id="SSF51182">
    <property type="entry name" value="RmlC-like cupins"/>
    <property type="match status" value="1"/>
</dbReference>
<evidence type="ECO:0000313" key="3">
    <source>
        <dbReference type="Proteomes" id="UP000305451"/>
    </source>
</evidence>